<keyword evidence="1" id="KW-0472">Membrane</keyword>
<dbReference type="SUPFAM" id="SSF56300">
    <property type="entry name" value="Metallo-dependent phosphatases"/>
    <property type="match status" value="1"/>
</dbReference>
<dbReference type="EMBL" id="MBFR01000072">
    <property type="protein sequence ID" value="PVU94840.1"/>
    <property type="molecule type" value="Genomic_DNA"/>
</dbReference>
<evidence type="ECO:0000313" key="2">
    <source>
        <dbReference type="EMBL" id="PVU94840.1"/>
    </source>
</evidence>
<dbReference type="PANTHER" id="PTHR13315:SF4">
    <property type="entry name" value="METALLOPHOSPHOESTERASE, ISOFORM E"/>
    <property type="match status" value="1"/>
</dbReference>
<dbReference type="GO" id="GO:0006506">
    <property type="term" value="P:GPI anchor biosynthetic process"/>
    <property type="evidence" value="ECO:0007669"/>
    <property type="project" value="InterPro"/>
</dbReference>
<name>A0A2T9YR58_9FUNG</name>
<dbReference type="GO" id="GO:0016020">
    <property type="term" value="C:membrane"/>
    <property type="evidence" value="ECO:0007669"/>
    <property type="project" value="GOC"/>
</dbReference>
<keyword evidence="3" id="KW-1185">Reference proteome</keyword>
<dbReference type="InterPro" id="IPR033308">
    <property type="entry name" value="PGAP5/Cdc1/Ted1"/>
</dbReference>
<dbReference type="STRING" id="133385.A0A2T9YR58"/>
<dbReference type="PANTHER" id="PTHR13315">
    <property type="entry name" value="METALLO PHOSPHOESTERASE RELATED"/>
    <property type="match status" value="1"/>
</dbReference>
<comment type="caution">
    <text evidence="2">The sequence shown here is derived from an EMBL/GenBank/DDBJ whole genome shotgun (WGS) entry which is preliminary data.</text>
</comment>
<gene>
    <name evidence="2" type="ORF">BB561_002223</name>
</gene>
<evidence type="ECO:0000313" key="3">
    <source>
        <dbReference type="Proteomes" id="UP000245383"/>
    </source>
</evidence>
<accession>A0A2T9YR58</accession>
<protein>
    <submittedName>
        <fullName evidence="2">Uncharacterized protein</fullName>
    </submittedName>
</protein>
<dbReference type="Proteomes" id="UP000245383">
    <property type="component" value="Unassembled WGS sequence"/>
</dbReference>
<proteinExistence type="predicted"/>
<organism evidence="2 3">
    <name type="scientific">Smittium simulii</name>
    <dbReference type="NCBI Taxonomy" id="133385"/>
    <lineage>
        <taxon>Eukaryota</taxon>
        <taxon>Fungi</taxon>
        <taxon>Fungi incertae sedis</taxon>
        <taxon>Zoopagomycota</taxon>
        <taxon>Kickxellomycotina</taxon>
        <taxon>Harpellomycetes</taxon>
        <taxon>Harpellales</taxon>
        <taxon>Legeriomycetaceae</taxon>
        <taxon>Smittium</taxon>
    </lineage>
</organism>
<dbReference type="InterPro" id="IPR029052">
    <property type="entry name" value="Metallo-depent_PP-like"/>
</dbReference>
<dbReference type="GO" id="GO:0005783">
    <property type="term" value="C:endoplasmic reticulum"/>
    <property type="evidence" value="ECO:0007669"/>
    <property type="project" value="TreeGrafter"/>
</dbReference>
<reference evidence="2 3" key="1">
    <citation type="journal article" date="2018" name="MBio">
        <title>Comparative Genomics Reveals the Core Gene Toolbox for the Fungus-Insect Symbiosis.</title>
        <authorList>
            <person name="Wang Y."/>
            <person name="Stata M."/>
            <person name="Wang W."/>
            <person name="Stajich J.E."/>
            <person name="White M.M."/>
            <person name="Moncalvo J.M."/>
        </authorList>
    </citation>
    <scope>NUCLEOTIDE SEQUENCE [LARGE SCALE GENOMIC DNA]</scope>
    <source>
        <strain evidence="2 3">SWE-8-4</strain>
    </source>
</reference>
<sequence>MLNSPSRIFILGNLMDGGREWTDSNWETEWKRFQRVFKIPNRKGNNRVKLHTLAGNRDIGMGESVIPWAVQRFRNRVGPLNYAVEVDNHLLIALDTVLFENKHEIYRSESRLFLEHIKSNFPSKHKILLSHTPLYRKPGTDCGSFRKSAKKSIELNIGKQYKTMLDRNSSELILKNLMPDMILSADDYDNCHVVHDFNNKIIPEVCFFTLYFS</sequence>
<dbReference type="OrthoDB" id="5977743at2759"/>
<dbReference type="AlphaFoldDB" id="A0A2T9YR58"/>
<evidence type="ECO:0000256" key="1">
    <source>
        <dbReference type="ARBA" id="ARBA00023136"/>
    </source>
</evidence>